<sequence length="705" mass="79999">MASYTQPASKMQQLIKSDRRMFSASDDSAMVKQIQATHAPDGREVDVKPILHVIEDILHRATPTMVGVLKGTQEVATVEDRTNVAGLDGILEALSYVIYKISCEISCKCSGGGDAHATTMVIFNTLTSYSWDAKVVVTLAAFAVNYGEFWLVAQLCTSNPLAKSVAFLKQLPNIFENALSLKPQFEALNKLIRAVMDVTKCIVEFQELPSQYISPDTPPMSAATAHIPAASYWTIRSIVACAAQIANLVGLRHEYTASTAEAWELSSLAHKVSNIHEHLLKQLALCYQHIDEKKRQEYFNNLLRLFETLHLDNMRILRALIYPKDDLQPLVNGTTNNKANLEVLKRKHVLLLISDLDIPTEEIMILSHMYRDSQTRSDSQYEVVWLPVVDRLVPFNEENRQKFEHLKSMMPWYSVVNPLIIEPAVIKFIKEVWHFSKKSILVSLDPQGRVASRNALHMVWIWSIFAFPFSSEKEEALWKSETWRIELIVDGIDPEILDWITKGKIICLYGGEDIEWIRKFTAAAKAVAKVANISLELVYVGKSNTKERVRKNTAIITAEQLSQYWPDLTHIWFFWTRIESMLYSKLHHGKTVENDPIMREVMTMLSFDGSDQGWALVCRGSGDEMARAKGDLVLTSMLEFDKWKEDAEQNGFVPALKDYLQGLHTPQHCNRLILPGINGGIPEKVVCAECGRPMEKYLMYRCCTD</sequence>
<comment type="caution">
    <text evidence="4">The sequence shown here is derived from an EMBL/GenBank/DDBJ whole genome shotgun (WGS) entry which is preliminary data.</text>
</comment>
<dbReference type="GO" id="GO:0010088">
    <property type="term" value="P:phloem development"/>
    <property type="evidence" value="ECO:0007669"/>
    <property type="project" value="InterPro"/>
</dbReference>
<dbReference type="Pfam" id="PF14576">
    <property type="entry name" value="SEO_N"/>
    <property type="match status" value="1"/>
</dbReference>
<evidence type="ECO:0000259" key="2">
    <source>
        <dbReference type="Pfam" id="PF14577"/>
    </source>
</evidence>
<reference evidence="4" key="3">
    <citation type="submission" date="2019-09" db="EMBL/GenBank/DDBJ databases">
        <authorList>
            <person name="Gao Z."/>
        </authorList>
    </citation>
    <scope>NUCLEOTIDE SEQUENCE</scope>
    <source>
        <tissue evidence="4">Leaves</tissue>
    </source>
</reference>
<dbReference type="EMBL" id="RXIC02000022">
    <property type="protein sequence ID" value="KAB1217273.1"/>
    <property type="molecule type" value="Genomic_DNA"/>
</dbReference>
<reference evidence="4 5" key="2">
    <citation type="journal article" date="2019" name="Plant Biotechnol. J.">
        <title>The red bayberry genome and genetic basis of sex determination.</title>
        <authorList>
            <person name="Jia H.M."/>
            <person name="Jia H.J."/>
            <person name="Cai Q.L."/>
            <person name="Wang Y."/>
            <person name="Zhao H.B."/>
            <person name="Yang W.F."/>
            <person name="Wang G.Y."/>
            <person name="Li Y.H."/>
            <person name="Zhan D.L."/>
            <person name="Shen Y.T."/>
            <person name="Niu Q.F."/>
            <person name="Chang L."/>
            <person name="Qiu J."/>
            <person name="Zhao L."/>
            <person name="Xie H.B."/>
            <person name="Fu W.Y."/>
            <person name="Jin J."/>
            <person name="Li X.W."/>
            <person name="Jiao Y."/>
            <person name="Zhou C.C."/>
            <person name="Tu T."/>
            <person name="Chai C.Y."/>
            <person name="Gao J.L."/>
            <person name="Fan L.J."/>
            <person name="van de Weg E."/>
            <person name="Wang J.Y."/>
            <person name="Gao Z.S."/>
        </authorList>
    </citation>
    <scope>NUCLEOTIDE SEQUENCE [LARGE SCALE GENOMIC DNA]</scope>
    <source>
        <tissue evidence="4">Leaves</tissue>
    </source>
</reference>
<evidence type="ECO:0008006" key="6">
    <source>
        <dbReference type="Google" id="ProtNLM"/>
    </source>
</evidence>
<evidence type="ECO:0000313" key="3">
    <source>
        <dbReference type="EMBL" id="KAB1217273.1"/>
    </source>
</evidence>
<dbReference type="OrthoDB" id="1145248at2759"/>
<organism evidence="4 5">
    <name type="scientific">Morella rubra</name>
    <name type="common">Chinese bayberry</name>
    <dbReference type="NCBI Taxonomy" id="262757"/>
    <lineage>
        <taxon>Eukaryota</taxon>
        <taxon>Viridiplantae</taxon>
        <taxon>Streptophyta</taxon>
        <taxon>Embryophyta</taxon>
        <taxon>Tracheophyta</taxon>
        <taxon>Spermatophyta</taxon>
        <taxon>Magnoliopsida</taxon>
        <taxon>eudicotyledons</taxon>
        <taxon>Gunneridae</taxon>
        <taxon>Pentapetalae</taxon>
        <taxon>rosids</taxon>
        <taxon>fabids</taxon>
        <taxon>Fagales</taxon>
        <taxon>Myricaceae</taxon>
        <taxon>Morella</taxon>
    </lineage>
</organism>
<feature type="domain" description="Sieve element occlusion C-terminal" evidence="2">
    <location>
        <begin position="473"/>
        <end position="704"/>
    </location>
</feature>
<keyword evidence="5" id="KW-1185">Reference proteome</keyword>
<name>A0A6A1VWC1_9ROSI</name>
<dbReference type="Pfam" id="PF14577">
    <property type="entry name" value="SEO_C"/>
    <property type="match status" value="1"/>
</dbReference>
<dbReference type="EMBL" id="RXIC02000022">
    <property type="protein sequence ID" value="KAB1217274.1"/>
    <property type="molecule type" value="Genomic_DNA"/>
</dbReference>
<reference evidence="4" key="1">
    <citation type="submission" date="2018-07" db="EMBL/GenBank/DDBJ databases">
        <authorList>
            <person name="Gao Z.-S."/>
            <person name="Jia H.-M."/>
            <person name="Jia H.-J."/>
            <person name="Cai Q.-L."/>
            <person name="Wang Y."/>
            <person name="Zhao H.-B."/>
        </authorList>
    </citation>
    <scope>NUCLEOTIDE SEQUENCE</scope>
    <source>
        <tissue evidence="4">Leaves</tissue>
    </source>
</reference>
<feature type="domain" description="Sieve element occlusion N-terminal" evidence="1">
    <location>
        <begin position="25"/>
        <end position="310"/>
    </location>
</feature>
<dbReference type="InterPro" id="IPR027942">
    <property type="entry name" value="SEO_N"/>
</dbReference>
<accession>A0A6A1VWC1</accession>
<dbReference type="Proteomes" id="UP000516437">
    <property type="component" value="Chromosome 4"/>
</dbReference>
<protein>
    <recommendedName>
        <fullName evidence="6">Protein SIEVE ELEMENT OCCLUSION B</fullName>
    </recommendedName>
</protein>
<gene>
    <name evidence="4" type="ORF">CJ030_MR4G021047</name>
    <name evidence="3" type="ORF">CJ030_MR4G021048</name>
</gene>
<evidence type="ECO:0000313" key="5">
    <source>
        <dbReference type="Proteomes" id="UP000516437"/>
    </source>
</evidence>
<evidence type="ECO:0000259" key="1">
    <source>
        <dbReference type="Pfam" id="PF14576"/>
    </source>
</evidence>
<dbReference type="InterPro" id="IPR039299">
    <property type="entry name" value="SEOA"/>
</dbReference>
<evidence type="ECO:0000313" key="4">
    <source>
        <dbReference type="EMBL" id="KAB1217274.1"/>
    </source>
</evidence>
<dbReference type="PANTHER" id="PTHR33232:SF20">
    <property type="entry name" value="PROTEIN SIEVE ELEMENT OCCLUSION B-LIKE"/>
    <property type="match status" value="1"/>
</dbReference>
<dbReference type="PANTHER" id="PTHR33232">
    <property type="entry name" value="PROTEIN SIEVE ELEMENT OCCLUSION B-LIKE"/>
    <property type="match status" value="1"/>
</dbReference>
<dbReference type="AlphaFoldDB" id="A0A6A1VWC1"/>
<dbReference type="InterPro" id="IPR027944">
    <property type="entry name" value="SEO_C"/>
</dbReference>
<proteinExistence type="predicted"/>